<accession>A0AA90N7U4</accession>
<evidence type="ECO:0000313" key="3">
    <source>
        <dbReference type="EMBL" id="MDP0396633.1"/>
    </source>
</evidence>
<keyword evidence="3" id="KW-0378">Hydrolase</keyword>
<dbReference type="PANTHER" id="PTHR23088">
    <property type="entry name" value="NITRILASE-RELATED"/>
    <property type="match status" value="1"/>
</dbReference>
<dbReference type="InterPro" id="IPR003010">
    <property type="entry name" value="C-N_Hydrolase"/>
</dbReference>
<keyword evidence="4" id="KW-1185">Reference proteome</keyword>
<sequence>MSSVKIAALQAESVPGSPEENIAVIARAAEEAREAGCELLITPELFTTGYVLGPEPMRGFAHAGLADRVAGIAGGVGIGVIAVLPEADGDAVYNTAFLFSPEGEILARHRKTHLFGDLDRSMFVPGETAVNPVDFHGVRIAMFICYDVEFPENVRLAADAGAHLVAVPTAQMEPFAIVADVVVRTRAWENQVYLAYVNHEGHDQDLTYVGRSSIVGPDGEVLASAGRGTRLITATVDTEAVNAAQAANPYLTDRRRDLY</sequence>
<name>A0AA90N7U4_9ACTN</name>
<comment type="caution">
    <text evidence="3">The sequence shown here is derived from an EMBL/GenBank/DDBJ whole genome shotgun (WGS) entry which is preliminary data.</text>
</comment>
<dbReference type="PANTHER" id="PTHR23088:SF27">
    <property type="entry name" value="DEAMINATED GLUTATHIONE AMIDASE"/>
    <property type="match status" value="1"/>
</dbReference>
<dbReference type="EMBL" id="JAUTIX010000001">
    <property type="protein sequence ID" value="MDP0396633.1"/>
    <property type="molecule type" value="Genomic_DNA"/>
</dbReference>
<protein>
    <submittedName>
        <fullName evidence="3">Carbon-nitrogen hydrolase family protein</fullName>
    </submittedName>
</protein>
<dbReference type="GO" id="GO:0016787">
    <property type="term" value="F:hydrolase activity"/>
    <property type="evidence" value="ECO:0007669"/>
    <property type="project" value="UniProtKB-KW"/>
</dbReference>
<dbReference type="RefSeq" id="WP_305110098.1">
    <property type="nucleotide sequence ID" value="NZ_JAUTIX010000001.1"/>
</dbReference>
<evidence type="ECO:0000256" key="1">
    <source>
        <dbReference type="ARBA" id="ARBA00010613"/>
    </source>
</evidence>
<reference evidence="3" key="1">
    <citation type="submission" date="2023-08" db="EMBL/GenBank/DDBJ databases">
        <title>The draft genome of Tsukamurella strandjordii strain 050030.</title>
        <authorList>
            <person name="Zhao F."/>
            <person name="Feng Y."/>
            <person name="Zong Z."/>
        </authorList>
    </citation>
    <scope>NUCLEOTIDE SEQUENCE</scope>
    <source>
        <strain evidence="3">050030</strain>
    </source>
</reference>
<comment type="similarity">
    <text evidence="1">Belongs to the carbon-nitrogen hydrolase superfamily. NIT1/NIT2 family.</text>
</comment>
<proteinExistence type="inferred from homology"/>
<dbReference type="PROSITE" id="PS01227">
    <property type="entry name" value="UPF0012"/>
    <property type="match status" value="1"/>
</dbReference>
<dbReference type="Gene3D" id="3.60.110.10">
    <property type="entry name" value="Carbon-nitrogen hydrolase"/>
    <property type="match status" value="1"/>
</dbReference>
<dbReference type="InterPro" id="IPR036526">
    <property type="entry name" value="C-N_Hydrolase_sf"/>
</dbReference>
<feature type="domain" description="CN hydrolase" evidence="2">
    <location>
        <begin position="4"/>
        <end position="238"/>
    </location>
</feature>
<dbReference type="InterPro" id="IPR001110">
    <property type="entry name" value="UPF0012_CS"/>
</dbReference>
<evidence type="ECO:0000259" key="2">
    <source>
        <dbReference type="PROSITE" id="PS50263"/>
    </source>
</evidence>
<dbReference type="Proteomes" id="UP001178281">
    <property type="component" value="Unassembled WGS sequence"/>
</dbReference>
<dbReference type="PROSITE" id="PS50263">
    <property type="entry name" value="CN_HYDROLASE"/>
    <property type="match status" value="1"/>
</dbReference>
<evidence type="ECO:0000313" key="4">
    <source>
        <dbReference type="Proteomes" id="UP001178281"/>
    </source>
</evidence>
<dbReference type="SUPFAM" id="SSF56317">
    <property type="entry name" value="Carbon-nitrogen hydrolase"/>
    <property type="match status" value="1"/>
</dbReference>
<organism evidence="3 4">
    <name type="scientific">Tsukamurella strandjordii</name>
    <dbReference type="NCBI Taxonomy" id="147577"/>
    <lineage>
        <taxon>Bacteria</taxon>
        <taxon>Bacillati</taxon>
        <taxon>Actinomycetota</taxon>
        <taxon>Actinomycetes</taxon>
        <taxon>Mycobacteriales</taxon>
        <taxon>Tsukamurellaceae</taxon>
        <taxon>Tsukamurella</taxon>
    </lineage>
</organism>
<dbReference type="AlphaFoldDB" id="A0AA90N7U4"/>
<dbReference type="CDD" id="cd07576">
    <property type="entry name" value="R-amidase_like"/>
    <property type="match status" value="1"/>
</dbReference>
<gene>
    <name evidence="3" type="ORF">Q7X28_01705</name>
</gene>
<dbReference type="Pfam" id="PF00795">
    <property type="entry name" value="CN_hydrolase"/>
    <property type="match status" value="1"/>
</dbReference>
<dbReference type="InterPro" id="IPR044083">
    <property type="entry name" value="RamA-like"/>
</dbReference>